<dbReference type="PROSITE" id="PS51229">
    <property type="entry name" value="DCUN1"/>
    <property type="match status" value="1"/>
</dbReference>
<evidence type="ECO:0000313" key="7">
    <source>
        <dbReference type="Proteomes" id="UP001150062"/>
    </source>
</evidence>
<keyword evidence="7" id="KW-1185">Reference proteome</keyword>
<proteinExistence type="predicted"/>
<evidence type="ECO:0000313" key="6">
    <source>
        <dbReference type="EMBL" id="KAJ6243311.1"/>
    </source>
</evidence>
<feature type="compositionally biased region" description="Acidic residues" evidence="4">
    <location>
        <begin position="328"/>
        <end position="337"/>
    </location>
</feature>
<dbReference type="InterPro" id="IPR042460">
    <property type="entry name" value="DCN1-like_PONY"/>
</dbReference>
<evidence type="ECO:0000256" key="4">
    <source>
        <dbReference type="SAM" id="MobiDB-lite"/>
    </source>
</evidence>
<organism evidence="6 7">
    <name type="scientific">Anaeramoeba flamelloides</name>
    <dbReference type="NCBI Taxonomy" id="1746091"/>
    <lineage>
        <taxon>Eukaryota</taxon>
        <taxon>Metamonada</taxon>
        <taxon>Anaeramoebidae</taxon>
        <taxon>Anaeramoeba</taxon>
    </lineage>
</organism>
<dbReference type="Gene3D" id="1.10.8.10">
    <property type="entry name" value="DNA helicase RuvA subunit, C-terminal domain"/>
    <property type="match status" value="1"/>
</dbReference>
<evidence type="ECO:0000259" key="5">
    <source>
        <dbReference type="PROSITE" id="PS51229"/>
    </source>
</evidence>
<feature type="coiled-coil region" evidence="3">
    <location>
        <begin position="53"/>
        <end position="80"/>
    </location>
</feature>
<feature type="region of interest" description="Disordered" evidence="4">
    <location>
        <begin position="298"/>
        <end position="337"/>
    </location>
</feature>
<keyword evidence="1" id="KW-0833">Ubl conjugation pathway</keyword>
<dbReference type="PANTHER" id="PTHR12281:SF31">
    <property type="entry name" value="DCN1-LIKE PROTEIN 3"/>
    <property type="match status" value="1"/>
</dbReference>
<dbReference type="InterPro" id="IPR014764">
    <property type="entry name" value="DCN-prot"/>
</dbReference>
<dbReference type="Gene3D" id="1.10.238.10">
    <property type="entry name" value="EF-hand"/>
    <property type="match status" value="1"/>
</dbReference>
<dbReference type="InterPro" id="IPR009060">
    <property type="entry name" value="UBA-like_sf"/>
</dbReference>
<comment type="function">
    <text evidence="2">Neddylation of cullins play an essential role in the regulation of SCF-type complexes activity.</text>
</comment>
<dbReference type="EMBL" id="JAOAOG010000171">
    <property type="protein sequence ID" value="KAJ6243311.1"/>
    <property type="molecule type" value="Genomic_DNA"/>
</dbReference>
<keyword evidence="3" id="KW-0175">Coiled coil</keyword>
<dbReference type="Pfam" id="PF03556">
    <property type="entry name" value="Cullin_binding"/>
    <property type="match status" value="1"/>
</dbReference>
<comment type="caution">
    <text evidence="6">The sequence shown here is derived from an EMBL/GenBank/DDBJ whole genome shotgun (WGS) entry which is preliminary data.</text>
</comment>
<accession>A0ABQ8YFH8</accession>
<gene>
    <name evidence="6" type="ORF">M0813_22282</name>
</gene>
<protein>
    <recommendedName>
        <fullName evidence="2">Defective in cullin neddylation protein</fullName>
    </recommendedName>
</protein>
<sequence>MENLTENQKETVTTFIVITNTSQNVAIEFLGNHEWNLENAVNQYYTNGINLNNENQNENENENENKLSEIADENDEKETEKNYSSYLSYGYGQKVNENLNPEKIEELFYVYATEMSEYIDSDGLKQFYEDLEIEPGTIMALILAWKFRCTEIGKISKTEFIKGFCFYEINTIKKLKFKINQFERELYSERSFKQLYNYVFEYAKQDKLEKTLSIHSAFTFWKQLLGNRFILLNDWVRFIKKPENSEQVVSFELWSMLYDFAGSVTLKLKGYDKNVKWPPLILEFIDWFKEGKDMDADEIDENYDSSDSEDIEADETNENIQEKTENNEQNENENENEVELEELIINNSEVEVVENADELD</sequence>
<dbReference type="InterPro" id="IPR005176">
    <property type="entry name" value="PONY_dom"/>
</dbReference>
<evidence type="ECO:0000256" key="2">
    <source>
        <dbReference type="RuleBase" id="RU410713"/>
    </source>
</evidence>
<dbReference type="SUPFAM" id="SSF46934">
    <property type="entry name" value="UBA-like"/>
    <property type="match status" value="1"/>
</dbReference>
<evidence type="ECO:0000256" key="1">
    <source>
        <dbReference type="ARBA" id="ARBA00022786"/>
    </source>
</evidence>
<dbReference type="Gene3D" id="1.10.238.200">
    <property type="entry name" value="Cullin, PONY binding domain"/>
    <property type="match status" value="1"/>
</dbReference>
<evidence type="ECO:0000256" key="3">
    <source>
        <dbReference type="SAM" id="Coils"/>
    </source>
</evidence>
<dbReference type="PANTHER" id="PTHR12281">
    <property type="entry name" value="RP42 RELATED"/>
    <property type="match status" value="1"/>
</dbReference>
<reference evidence="6" key="1">
    <citation type="submission" date="2022-08" db="EMBL/GenBank/DDBJ databases">
        <title>Novel sulfate-reducing endosymbionts in the free-living metamonad Anaeramoeba.</title>
        <authorList>
            <person name="Jerlstrom-Hultqvist J."/>
            <person name="Cepicka I."/>
            <person name="Gallot-Lavallee L."/>
            <person name="Salas-Leiva D."/>
            <person name="Curtis B.A."/>
            <person name="Zahonova K."/>
            <person name="Pipaliya S."/>
            <person name="Dacks J."/>
            <person name="Roger A.J."/>
        </authorList>
    </citation>
    <scope>NUCLEOTIDE SEQUENCE</scope>
    <source>
        <strain evidence="6">Schooner1</strain>
    </source>
</reference>
<name>A0ABQ8YFH8_9EUKA</name>
<feature type="domain" description="DCUN1" evidence="5">
    <location>
        <begin position="99"/>
        <end position="289"/>
    </location>
</feature>
<feature type="compositionally biased region" description="Acidic residues" evidence="4">
    <location>
        <begin position="298"/>
        <end position="317"/>
    </location>
</feature>
<dbReference type="Pfam" id="PF14555">
    <property type="entry name" value="UBA_4"/>
    <property type="match status" value="1"/>
</dbReference>
<dbReference type="Proteomes" id="UP001150062">
    <property type="component" value="Unassembled WGS sequence"/>
</dbReference>